<dbReference type="EMBL" id="BPLF01000002">
    <property type="protein sequence ID" value="GIX62746.1"/>
    <property type="molecule type" value="Genomic_DNA"/>
</dbReference>
<dbReference type="Proteomes" id="UP001497744">
    <property type="component" value="Unassembled WGS sequence"/>
</dbReference>
<evidence type="ECO:0000313" key="2">
    <source>
        <dbReference type="Proteomes" id="UP001497744"/>
    </source>
</evidence>
<reference evidence="1 2" key="1">
    <citation type="submission" date="2021-06" db="EMBL/GenBank/DDBJ databases">
        <title>Genome sequence of Babesia caballi.</title>
        <authorList>
            <person name="Yamagishi J."/>
            <person name="Kidaka T."/>
            <person name="Ochi A."/>
        </authorList>
    </citation>
    <scope>NUCLEOTIDE SEQUENCE [LARGE SCALE GENOMIC DNA]</scope>
    <source>
        <strain evidence="1">USDA-D6B2</strain>
    </source>
</reference>
<dbReference type="RefSeq" id="XP_067714815.1">
    <property type="nucleotide sequence ID" value="XM_067858714.1"/>
</dbReference>
<keyword evidence="2" id="KW-1185">Reference proteome</keyword>
<dbReference type="GeneID" id="94194227"/>
<gene>
    <name evidence="1" type="ORF">BcabD6B2_21810</name>
</gene>
<evidence type="ECO:0000313" key="1">
    <source>
        <dbReference type="EMBL" id="GIX62746.1"/>
    </source>
</evidence>
<comment type="caution">
    <text evidence="1">The sequence shown here is derived from an EMBL/GenBank/DDBJ whole genome shotgun (WGS) entry which is preliminary data.</text>
</comment>
<proteinExistence type="predicted"/>
<organism evidence="1 2">
    <name type="scientific">Babesia caballi</name>
    <dbReference type="NCBI Taxonomy" id="5871"/>
    <lineage>
        <taxon>Eukaryota</taxon>
        <taxon>Sar</taxon>
        <taxon>Alveolata</taxon>
        <taxon>Apicomplexa</taxon>
        <taxon>Aconoidasida</taxon>
        <taxon>Piroplasmida</taxon>
        <taxon>Babesiidae</taxon>
        <taxon>Babesia</taxon>
    </lineage>
</organism>
<protein>
    <submittedName>
        <fullName evidence="1">Uncharacterized protein</fullName>
    </submittedName>
</protein>
<sequence length="387" mass="42356">MVQSLPRRPPCAPPLEVALVDEGARHPKEACDVGARDQVALHAVPRARRPALAVNGEHDLAQPRVHLLARPAHALAVLRHLEAADEDAAGIRRLPRAHHHAARLQQLDRLAVGRHVGALNHQLHPGCYQPPRVVRQDLVLHRAGKGHVRGDPPRLLAGVERRRLGVAEVLAETLPVGVLQPHHHRQLLLREARRLVHIAARVAQRDRNGAEVDQLLGRVLRNVPAAAHQAALPGDPLLHPVLQHGRRKVHRPVAGRLGPDLRPAPLEALARQRAVEAVAQPPVLAEQVPDLPRADADVARRHVRVSACTAVSRSLLLHPPMCLCSSVMNAWQKALTSLSDLPLGSKSEPPFAPPMLSPVRLFLKICSNPRNLSTLMFTLGWKRSPPL</sequence>
<name>A0AAV4LRF2_BABCB</name>
<dbReference type="AlphaFoldDB" id="A0AAV4LRF2"/>
<accession>A0AAV4LRF2</accession>